<dbReference type="Proteomes" id="UP000023623">
    <property type="component" value="Unassembled WGS sequence"/>
</dbReference>
<sequence>MLALEEVQEVAVVGIADEEWGQRVAAVVKQREGTAKLELQSLRTKLKSEMAAYKIPSVLKLVDSIERNAMGKVNKKMIVKKYWPDLE</sequence>
<evidence type="ECO:0000313" key="2">
    <source>
        <dbReference type="EMBL" id="EZF75075.1"/>
    </source>
</evidence>
<organism evidence="2 3">
    <name type="scientific">Trichophyton soudanense CBS 452.61</name>
    <dbReference type="NCBI Taxonomy" id="1215331"/>
    <lineage>
        <taxon>Eukaryota</taxon>
        <taxon>Fungi</taxon>
        <taxon>Dikarya</taxon>
        <taxon>Ascomycota</taxon>
        <taxon>Pezizomycotina</taxon>
        <taxon>Eurotiomycetes</taxon>
        <taxon>Eurotiomycetidae</taxon>
        <taxon>Onygenales</taxon>
        <taxon>Arthrodermataceae</taxon>
        <taxon>Trichophyton</taxon>
    </lineage>
</organism>
<dbReference type="PANTHER" id="PTHR43201">
    <property type="entry name" value="ACYL-COA SYNTHETASE"/>
    <property type="match status" value="1"/>
</dbReference>
<dbReference type="SUPFAM" id="SSF56801">
    <property type="entry name" value="Acetyl-CoA synthetase-like"/>
    <property type="match status" value="1"/>
</dbReference>
<evidence type="ECO:0000313" key="3">
    <source>
        <dbReference type="Proteomes" id="UP000023623"/>
    </source>
</evidence>
<dbReference type="AlphaFoldDB" id="A0A022XWG9"/>
<dbReference type="InterPro" id="IPR025110">
    <property type="entry name" value="AMP-bd_C"/>
</dbReference>
<gene>
    <name evidence="2" type="ORF">H105_03305</name>
</gene>
<dbReference type="GO" id="GO:0031956">
    <property type="term" value="F:medium-chain fatty acid-CoA ligase activity"/>
    <property type="evidence" value="ECO:0007669"/>
    <property type="project" value="TreeGrafter"/>
</dbReference>
<keyword evidence="3" id="KW-1185">Reference proteome</keyword>
<reference evidence="2 3" key="1">
    <citation type="submission" date="2014-02" db="EMBL/GenBank/DDBJ databases">
        <title>The Genome Sequence of Trichophyton rubrum (morphotype soudanense) CBS 452.61.</title>
        <authorList>
            <consortium name="The Broad Institute Genomics Platform"/>
            <person name="Cuomo C.A."/>
            <person name="White T.C."/>
            <person name="Graser Y."/>
            <person name="Martinez-Rossi N."/>
            <person name="Heitman J."/>
            <person name="Young S.K."/>
            <person name="Zeng Q."/>
            <person name="Gargeya S."/>
            <person name="Abouelleil A."/>
            <person name="Alvarado L."/>
            <person name="Chapman S.B."/>
            <person name="Gainer-Dewar J."/>
            <person name="Goldberg J."/>
            <person name="Griggs A."/>
            <person name="Gujja S."/>
            <person name="Hansen M."/>
            <person name="Howarth C."/>
            <person name="Imamovic A."/>
            <person name="Larimer J."/>
            <person name="Martinez D."/>
            <person name="Murphy C."/>
            <person name="Pearson M.D."/>
            <person name="Persinoti G."/>
            <person name="Poon T."/>
            <person name="Priest M."/>
            <person name="Roberts A.D."/>
            <person name="Saif S."/>
            <person name="Shea T.D."/>
            <person name="Sykes S.N."/>
            <person name="Wortman J."/>
            <person name="Nusbaum C."/>
            <person name="Birren B."/>
        </authorList>
    </citation>
    <scope>NUCLEOTIDE SEQUENCE [LARGE SCALE GENOMIC DNA]</scope>
    <source>
        <strain evidence="2 3">CBS 452.61</strain>
    </source>
</reference>
<proteinExistence type="predicted"/>
<dbReference type="Gene3D" id="3.30.300.30">
    <property type="match status" value="1"/>
</dbReference>
<dbReference type="HOGENOM" id="CLU_000022_17_7_1"/>
<dbReference type="Pfam" id="PF13193">
    <property type="entry name" value="AMP-binding_C"/>
    <property type="match status" value="1"/>
</dbReference>
<protein>
    <recommendedName>
        <fullName evidence="1">AMP-binding enzyme C-terminal domain-containing protein</fullName>
    </recommendedName>
</protein>
<dbReference type="InterPro" id="IPR045851">
    <property type="entry name" value="AMP-bd_C_sf"/>
</dbReference>
<dbReference type="PANTHER" id="PTHR43201:SF15">
    <property type="entry name" value="AMP BINDING ENZYME, PUTATIVE (AFU_ORTHOLOGUE AFUA_6G11340)-RELATED"/>
    <property type="match status" value="1"/>
</dbReference>
<dbReference type="GO" id="GO:0006631">
    <property type="term" value="P:fatty acid metabolic process"/>
    <property type="evidence" value="ECO:0007669"/>
    <property type="project" value="TreeGrafter"/>
</dbReference>
<name>A0A022XWG9_TRISD</name>
<accession>A0A022XWG9</accession>
<evidence type="ECO:0000259" key="1">
    <source>
        <dbReference type="Pfam" id="PF13193"/>
    </source>
</evidence>
<feature type="domain" description="AMP-binding enzyme C-terminal" evidence="1">
    <location>
        <begin position="3"/>
        <end position="72"/>
    </location>
</feature>
<dbReference type="EMBL" id="KK208820">
    <property type="protein sequence ID" value="EZF75075.1"/>
    <property type="molecule type" value="Genomic_DNA"/>
</dbReference>